<dbReference type="InterPro" id="IPR001173">
    <property type="entry name" value="Glyco_trans_2-like"/>
</dbReference>
<dbReference type="KEGG" id="fpw:IA04_09005"/>
<dbReference type="AlphaFoldDB" id="A0A8G2G2P7"/>
<name>A0A8G2G2P7_FLAPS</name>
<dbReference type="PANTHER" id="PTHR43179:SF12">
    <property type="entry name" value="GALACTOFURANOSYLTRANSFERASE GLFT2"/>
    <property type="match status" value="1"/>
</dbReference>
<dbReference type="Proteomes" id="UP000596329">
    <property type="component" value="Chromosome"/>
</dbReference>
<dbReference type="SUPFAM" id="SSF53448">
    <property type="entry name" value="Nucleotide-diphospho-sugar transferases"/>
    <property type="match status" value="1"/>
</dbReference>
<evidence type="ECO:0000256" key="2">
    <source>
        <dbReference type="ARBA" id="ARBA00022676"/>
    </source>
</evidence>
<evidence type="ECO:0000259" key="4">
    <source>
        <dbReference type="Pfam" id="PF00535"/>
    </source>
</evidence>
<evidence type="ECO:0000256" key="3">
    <source>
        <dbReference type="ARBA" id="ARBA00022679"/>
    </source>
</evidence>
<dbReference type="RefSeq" id="WP_011963966.1">
    <property type="nucleotide sequence ID" value="NZ_BJSV01000061.1"/>
</dbReference>
<gene>
    <name evidence="5" type="ORF">H0H26_06295</name>
</gene>
<dbReference type="GO" id="GO:0016757">
    <property type="term" value="F:glycosyltransferase activity"/>
    <property type="evidence" value="ECO:0007669"/>
    <property type="project" value="UniProtKB-KW"/>
</dbReference>
<reference evidence="5 6" key="1">
    <citation type="submission" date="2020-07" db="EMBL/GenBank/DDBJ databases">
        <title>Genomic characterization of Flavobacterium psychrophilum strains.</title>
        <authorList>
            <person name="Castillo D."/>
            <person name="Jorgensen J."/>
            <person name="Middelboe M."/>
        </authorList>
    </citation>
    <scope>NUCLEOTIDE SEQUENCE [LARGE SCALE GENOMIC DNA]</scope>
    <source>
        <strain evidence="5 6">FPS-R7</strain>
    </source>
</reference>
<keyword evidence="3 5" id="KW-0808">Transferase</keyword>
<organism evidence="5 6">
    <name type="scientific">Flavobacterium psychrophilum</name>
    <dbReference type="NCBI Taxonomy" id="96345"/>
    <lineage>
        <taxon>Bacteria</taxon>
        <taxon>Pseudomonadati</taxon>
        <taxon>Bacteroidota</taxon>
        <taxon>Flavobacteriia</taxon>
        <taxon>Flavobacteriales</taxon>
        <taxon>Flavobacteriaceae</taxon>
        <taxon>Flavobacterium</taxon>
    </lineage>
</organism>
<dbReference type="KEGG" id="fpk:IA06_09010"/>
<evidence type="ECO:0000313" key="6">
    <source>
        <dbReference type="Proteomes" id="UP000596329"/>
    </source>
</evidence>
<comment type="similarity">
    <text evidence="1">Belongs to the glycosyltransferase 2 family.</text>
</comment>
<proteinExistence type="inferred from homology"/>
<dbReference type="OMA" id="MGMGYED"/>
<dbReference type="KEGG" id="fpv:IA03_09070"/>
<dbReference type="KEGG" id="fpq:IB65_09290"/>
<dbReference type="GeneID" id="66551955"/>
<dbReference type="Gene3D" id="3.90.550.10">
    <property type="entry name" value="Spore Coat Polysaccharide Biosynthesis Protein SpsA, Chain A"/>
    <property type="match status" value="1"/>
</dbReference>
<dbReference type="CDD" id="cd00761">
    <property type="entry name" value="Glyco_tranf_GTA_type"/>
    <property type="match status" value="1"/>
</dbReference>
<dbReference type="PANTHER" id="PTHR43179">
    <property type="entry name" value="RHAMNOSYLTRANSFERASE WBBL"/>
    <property type="match status" value="1"/>
</dbReference>
<dbReference type="InterPro" id="IPR029044">
    <property type="entry name" value="Nucleotide-diphossugar_trans"/>
</dbReference>
<sequence>MLSILIPTYNYNAFSLVEELNNQALATGIKYEIIVLDDGSNYFLKENQKINELDNCSLNELSQNIGYSKIRNVLAKKAKYDWLLFLDSDTFPRSSSYISNYIKLITKNKKVVFGGIEYPKNKPENDKLLRWKYGKKREVSSLSNRIKKPYNSVFVYNFLIEKTIFSSILFDEKIKKYGYEDFMFIQNLKLKNINIYHCENTVFHLNSDTSDVFLTKTRTALKTLQFLFENQNIFYIETKITKTYNILYRLKLVATISRLFQKHQNKLETNLKSKKPSLFILDLYKIGYFCLINTK</sequence>
<protein>
    <submittedName>
        <fullName evidence="5">Glycosyltransferase</fullName>
    </submittedName>
</protein>
<dbReference type="EMBL" id="CP059075">
    <property type="protein sequence ID" value="QRE05194.1"/>
    <property type="molecule type" value="Genomic_DNA"/>
</dbReference>
<evidence type="ECO:0000313" key="5">
    <source>
        <dbReference type="EMBL" id="QRE05194.1"/>
    </source>
</evidence>
<keyword evidence="2" id="KW-0328">Glycosyltransferase</keyword>
<feature type="domain" description="Glycosyltransferase 2-like" evidence="4">
    <location>
        <begin position="3"/>
        <end position="142"/>
    </location>
</feature>
<dbReference type="Pfam" id="PF00535">
    <property type="entry name" value="Glycos_transf_2"/>
    <property type="match status" value="1"/>
</dbReference>
<evidence type="ECO:0000256" key="1">
    <source>
        <dbReference type="ARBA" id="ARBA00006739"/>
    </source>
</evidence>
<accession>A0A8G2G2P7</accession>